<dbReference type="Proteomes" id="UP001652445">
    <property type="component" value="Unassembled WGS sequence"/>
</dbReference>
<dbReference type="RefSeq" id="WP_262685778.1">
    <property type="nucleotide sequence ID" value="NZ_JAOQIO010000084.1"/>
</dbReference>
<comment type="caution">
    <text evidence="1">The sequence shown here is derived from an EMBL/GenBank/DDBJ whole genome shotgun (WGS) entry which is preliminary data.</text>
</comment>
<dbReference type="EMBL" id="JAOQIO010000084">
    <property type="protein sequence ID" value="MCU6794666.1"/>
    <property type="molecule type" value="Genomic_DNA"/>
</dbReference>
<gene>
    <name evidence="1" type="ORF">OB236_21380</name>
</gene>
<reference evidence="1 2" key="1">
    <citation type="submission" date="2022-09" db="EMBL/GenBank/DDBJ databases">
        <authorList>
            <person name="Han X.L."/>
            <person name="Wang Q."/>
            <person name="Lu T."/>
        </authorList>
    </citation>
    <scope>NUCLEOTIDE SEQUENCE [LARGE SCALE GENOMIC DNA]</scope>
    <source>
        <strain evidence="1 2">WQ 127069</strain>
    </source>
</reference>
<evidence type="ECO:0000313" key="1">
    <source>
        <dbReference type="EMBL" id="MCU6794666.1"/>
    </source>
</evidence>
<evidence type="ECO:0008006" key="3">
    <source>
        <dbReference type="Google" id="ProtNLM"/>
    </source>
</evidence>
<proteinExistence type="predicted"/>
<name>A0ABT2UKU8_9BACL</name>
<keyword evidence="2" id="KW-1185">Reference proteome</keyword>
<organism evidence="1 2">
    <name type="scientific">Paenibacillus baimaensis</name>
    <dbReference type="NCBI Taxonomy" id="2982185"/>
    <lineage>
        <taxon>Bacteria</taxon>
        <taxon>Bacillati</taxon>
        <taxon>Bacillota</taxon>
        <taxon>Bacilli</taxon>
        <taxon>Bacillales</taxon>
        <taxon>Paenibacillaceae</taxon>
        <taxon>Paenibacillus</taxon>
    </lineage>
</organism>
<accession>A0ABT2UKU8</accession>
<evidence type="ECO:0000313" key="2">
    <source>
        <dbReference type="Proteomes" id="UP001652445"/>
    </source>
</evidence>
<sequence length="145" mass="17417">MKDKSMKRWSTYEPFFIEFNGYKIADIVVTSHALSRWSERVDSDQGNIDYICTFLWEVLKNNRIQPYYENEKEVYLIDDDLAVVSEFMVLKDETDITGKPLHKMIIVTFLGRLSEDIQLRDLKAYYSWLRHSRRMTLVKHGRKRK</sequence>
<protein>
    <recommendedName>
        <fullName evidence="3">Periplasmic protein</fullName>
    </recommendedName>
</protein>